<dbReference type="RefSeq" id="WP_336924703.1">
    <property type="nucleotide sequence ID" value="NZ_JBANRO010000002.1"/>
</dbReference>
<keyword evidence="3" id="KW-1185">Reference proteome</keyword>
<feature type="transmembrane region" description="Helical" evidence="1">
    <location>
        <begin position="62"/>
        <end position="83"/>
    </location>
</feature>
<keyword evidence="1" id="KW-1133">Transmembrane helix</keyword>
<proteinExistence type="predicted"/>
<keyword evidence="1" id="KW-0472">Membrane</keyword>
<comment type="caution">
    <text evidence="2">The sequence shown here is derived from an EMBL/GenBank/DDBJ whole genome shotgun (WGS) entry which is preliminary data.</text>
</comment>
<sequence length="133" mass="14415">MELHLVDPVHQAPVLPQSNIASVTSAPKRTWQRRTSDLCYIALKASGFIASSYLMALGAPLLFFLALSGGDAGLLFGQIANIAERFLAADHARQAAFLGEVKVVLIGLATLLIAWRLPRFLRDLNNELSGEKS</sequence>
<reference evidence="3" key="1">
    <citation type="journal article" date="2019" name="Int. J. Syst. Evol. Microbiol.">
        <title>The Global Catalogue of Microorganisms (GCM) 10K type strain sequencing project: providing services to taxonomists for standard genome sequencing and annotation.</title>
        <authorList>
            <consortium name="The Broad Institute Genomics Platform"/>
            <consortium name="The Broad Institute Genome Sequencing Center for Infectious Disease"/>
            <person name="Wu L."/>
            <person name="Ma J."/>
        </authorList>
    </citation>
    <scope>NUCLEOTIDE SEQUENCE [LARGE SCALE GENOMIC DNA]</scope>
    <source>
        <strain evidence="3">KCTC 52607</strain>
    </source>
</reference>
<evidence type="ECO:0000313" key="3">
    <source>
        <dbReference type="Proteomes" id="UP001595456"/>
    </source>
</evidence>
<protein>
    <submittedName>
        <fullName evidence="2">Uncharacterized protein</fullName>
    </submittedName>
</protein>
<gene>
    <name evidence="2" type="ORF">ACFODU_00095</name>
</gene>
<name>A0ABV7E0J2_9SPHN</name>
<evidence type="ECO:0000256" key="1">
    <source>
        <dbReference type="SAM" id="Phobius"/>
    </source>
</evidence>
<organism evidence="2 3">
    <name type="scientific">Alteraurantiacibacter palmitatis</name>
    <dbReference type="NCBI Taxonomy" id="2054628"/>
    <lineage>
        <taxon>Bacteria</taxon>
        <taxon>Pseudomonadati</taxon>
        <taxon>Pseudomonadota</taxon>
        <taxon>Alphaproteobacteria</taxon>
        <taxon>Sphingomonadales</taxon>
        <taxon>Erythrobacteraceae</taxon>
        <taxon>Alteraurantiacibacter</taxon>
    </lineage>
</organism>
<feature type="transmembrane region" description="Helical" evidence="1">
    <location>
        <begin position="95"/>
        <end position="115"/>
    </location>
</feature>
<evidence type="ECO:0000313" key="2">
    <source>
        <dbReference type="EMBL" id="MFC3096199.1"/>
    </source>
</evidence>
<dbReference type="EMBL" id="JBHRST010000001">
    <property type="protein sequence ID" value="MFC3096199.1"/>
    <property type="molecule type" value="Genomic_DNA"/>
</dbReference>
<dbReference type="Proteomes" id="UP001595456">
    <property type="component" value="Unassembled WGS sequence"/>
</dbReference>
<keyword evidence="1" id="KW-0812">Transmembrane</keyword>
<accession>A0ABV7E0J2</accession>